<feature type="compositionally biased region" description="Gly residues" evidence="1">
    <location>
        <begin position="399"/>
        <end position="409"/>
    </location>
</feature>
<evidence type="ECO:0008006" key="5">
    <source>
        <dbReference type="Google" id="ProtNLM"/>
    </source>
</evidence>
<evidence type="ECO:0000256" key="1">
    <source>
        <dbReference type="SAM" id="MobiDB-lite"/>
    </source>
</evidence>
<accession>A0A4P2PTU6</accession>
<dbReference type="AlphaFoldDB" id="A0A4P2PTU6"/>
<dbReference type="GO" id="GO:0010411">
    <property type="term" value="P:xyloglucan metabolic process"/>
    <property type="evidence" value="ECO:0007669"/>
    <property type="project" value="TreeGrafter"/>
</dbReference>
<dbReference type="CDD" id="cd15482">
    <property type="entry name" value="Sialidase_non-viral"/>
    <property type="match status" value="1"/>
</dbReference>
<dbReference type="NCBIfam" id="TIGR03901">
    <property type="entry name" value="MYXO-CTERM"/>
    <property type="match status" value="1"/>
</dbReference>
<dbReference type="InterPro" id="IPR052025">
    <property type="entry name" value="Xyloglucanase_GH74"/>
</dbReference>
<name>A0A4P2PTU6_SORCE</name>
<dbReference type="PANTHER" id="PTHR43739">
    <property type="entry name" value="XYLOGLUCANASE (EUROFUNG)"/>
    <property type="match status" value="1"/>
</dbReference>
<dbReference type="OrthoDB" id="5497530at2"/>
<feature type="compositionally biased region" description="Low complexity" evidence="1">
    <location>
        <begin position="435"/>
        <end position="444"/>
    </location>
</feature>
<dbReference type="SUPFAM" id="SSF110296">
    <property type="entry name" value="Oligoxyloglucan reducing end-specific cellobiohydrolase"/>
    <property type="match status" value="1"/>
</dbReference>
<evidence type="ECO:0000313" key="3">
    <source>
        <dbReference type="EMBL" id="AUX20079.1"/>
    </source>
</evidence>
<dbReference type="Proteomes" id="UP000295781">
    <property type="component" value="Chromosome"/>
</dbReference>
<feature type="signal peptide" evidence="2">
    <location>
        <begin position="1"/>
        <end position="40"/>
    </location>
</feature>
<feature type="chain" id="PRO_5020395947" description="Sortilin N-terminal domain-containing protein" evidence="2">
    <location>
        <begin position="41"/>
        <end position="497"/>
    </location>
</feature>
<dbReference type="Gene3D" id="2.130.10.10">
    <property type="entry name" value="YVTN repeat-like/Quinoprotein amine dehydrogenase"/>
    <property type="match status" value="2"/>
</dbReference>
<feature type="compositionally biased region" description="Low complexity" evidence="1">
    <location>
        <begin position="410"/>
        <end position="421"/>
    </location>
</feature>
<dbReference type="InterPro" id="IPR015943">
    <property type="entry name" value="WD40/YVTN_repeat-like_dom_sf"/>
</dbReference>
<evidence type="ECO:0000313" key="4">
    <source>
        <dbReference type="Proteomes" id="UP000295781"/>
    </source>
</evidence>
<feature type="region of interest" description="Disordered" evidence="1">
    <location>
        <begin position="477"/>
        <end position="497"/>
    </location>
</feature>
<organism evidence="3 4">
    <name type="scientific">Sorangium cellulosum</name>
    <name type="common">Polyangium cellulosum</name>
    <dbReference type="NCBI Taxonomy" id="56"/>
    <lineage>
        <taxon>Bacteria</taxon>
        <taxon>Pseudomonadati</taxon>
        <taxon>Myxococcota</taxon>
        <taxon>Polyangia</taxon>
        <taxon>Polyangiales</taxon>
        <taxon>Polyangiaceae</taxon>
        <taxon>Sorangium</taxon>
    </lineage>
</organism>
<proteinExistence type="predicted"/>
<feature type="region of interest" description="Disordered" evidence="1">
    <location>
        <begin position="389"/>
        <end position="458"/>
    </location>
</feature>
<feature type="compositionally biased region" description="Gly residues" evidence="1">
    <location>
        <begin position="422"/>
        <end position="434"/>
    </location>
</feature>
<feature type="compositionally biased region" description="Low complexity" evidence="1">
    <location>
        <begin position="477"/>
        <end position="488"/>
    </location>
</feature>
<keyword evidence="2" id="KW-0732">Signal</keyword>
<dbReference type="RefSeq" id="WP_129345011.1">
    <property type="nucleotide sequence ID" value="NZ_CP012670.1"/>
</dbReference>
<dbReference type="PANTHER" id="PTHR43739:SF5">
    <property type="entry name" value="EXO-ALPHA-SIALIDASE"/>
    <property type="match status" value="1"/>
</dbReference>
<reference evidence="3 4" key="1">
    <citation type="submission" date="2015-09" db="EMBL/GenBank/DDBJ databases">
        <title>Sorangium comparison.</title>
        <authorList>
            <person name="Zaburannyi N."/>
            <person name="Bunk B."/>
            <person name="Overmann J."/>
            <person name="Mueller R."/>
        </authorList>
    </citation>
    <scope>NUCLEOTIDE SEQUENCE [LARGE SCALE GENOMIC DNA]</scope>
    <source>
        <strain evidence="3 4">So ceGT47</strain>
    </source>
</reference>
<dbReference type="InterPro" id="IPR024038">
    <property type="entry name" value="MYXO-CTERM"/>
</dbReference>
<protein>
    <recommendedName>
        <fullName evidence="5">Sortilin N-terminal domain-containing protein</fullName>
    </recommendedName>
</protein>
<sequence>MPSFPLPVRAPRARPRRGAALATAVAVTSTLAALPSPAAANGVFPAADQIVFDPSDPARAVARMTYGLLTTRDGGASWHWICERAVGYDDTNGVYPPIAMAAGGRVLAALSNGIAVGTEGGCGWAVAAELAGQEVIDLSVRQGDPSHVVAVAGGVSPRLWESRDGGASWARAGAPMPPGLQVRTVDIAPSDPQRVYVSGLVNAGATVQGALARSLDGGETWEAATVPGSTTARAPYIAGIDPFDAGVLYVRLAGAPGSLLVSTDGGATFAPVFETQGFARAFGISPDGATVAVGSDIDGVWRAPSSTLEFEKVSSVAPRCFAWTEAGLHACATEFLDGFTIGRSADGGATFEPLLRQPCLRGPLACAAGTPAGELCPADWPRIALMTGHKDCTPDAGPPGDGTDPGAGTSGPAETGGATAASGGGGVASTGGSSGASEPSGSAPRPDDRGCGCRTGGSGDGRAGALAAAALAAAAVGRRQRGGVAAGSRTEDGLDQT</sequence>
<evidence type="ECO:0000256" key="2">
    <source>
        <dbReference type="SAM" id="SignalP"/>
    </source>
</evidence>
<dbReference type="EMBL" id="CP012670">
    <property type="protein sequence ID" value="AUX20079.1"/>
    <property type="molecule type" value="Genomic_DNA"/>
</dbReference>
<gene>
    <name evidence="3" type="ORF">SOCEGT47_005420</name>
</gene>